<accession>A0ABR2YFE6</accession>
<feature type="compositionally biased region" description="Basic and acidic residues" evidence="3">
    <location>
        <begin position="90"/>
        <end position="104"/>
    </location>
</feature>
<dbReference type="PANTHER" id="PTHR19965">
    <property type="entry name" value="RNA AND EXPORT FACTOR BINDING PROTEIN"/>
    <property type="match status" value="1"/>
</dbReference>
<feature type="domain" description="RRM" evidence="4">
    <location>
        <begin position="137"/>
        <end position="214"/>
    </location>
</feature>
<dbReference type="InterPro" id="IPR051229">
    <property type="entry name" value="ALYREF_mRNA_export"/>
</dbReference>
<keyword evidence="6" id="KW-1185">Reference proteome</keyword>
<evidence type="ECO:0000313" key="6">
    <source>
        <dbReference type="Proteomes" id="UP001491310"/>
    </source>
</evidence>
<protein>
    <recommendedName>
        <fullName evidence="4">RRM domain-containing protein</fullName>
    </recommendedName>
</protein>
<dbReference type="PROSITE" id="PS50102">
    <property type="entry name" value="RRM"/>
    <property type="match status" value="1"/>
</dbReference>
<dbReference type="SMART" id="SM01218">
    <property type="entry name" value="FoP_duplication"/>
    <property type="match status" value="1"/>
</dbReference>
<keyword evidence="1 2" id="KW-0694">RNA-binding</keyword>
<dbReference type="PANTHER" id="PTHR19965:SF35">
    <property type="entry name" value="RNA ANNEALING PROTEIN YRA1"/>
    <property type="match status" value="1"/>
</dbReference>
<feature type="compositionally biased region" description="Basic and acidic residues" evidence="3">
    <location>
        <begin position="24"/>
        <end position="40"/>
    </location>
</feature>
<evidence type="ECO:0000259" key="4">
    <source>
        <dbReference type="PROSITE" id="PS50102"/>
    </source>
</evidence>
<dbReference type="EMBL" id="JALJOT010000013">
    <property type="protein sequence ID" value="KAK9904253.1"/>
    <property type="molecule type" value="Genomic_DNA"/>
</dbReference>
<proteinExistence type="predicted"/>
<evidence type="ECO:0000256" key="1">
    <source>
        <dbReference type="ARBA" id="ARBA00022884"/>
    </source>
</evidence>
<dbReference type="Gene3D" id="3.30.70.330">
    <property type="match status" value="1"/>
</dbReference>
<evidence type="ECO:0000256" key="3">
    <source>
        <dbReference type="SAM" id="MobiDB-lite"/>
    </source>
</evidence>
<organism evidence="5 6">
    <name type="scientific">Coccomyxa subellipsoidea</name>
    <dbReference type="NCBI Taxonomy" id="248742"/>
    <lineage>
        <taxon>Eukaryota</taxon>
        <taxon>Viridiplantae</taxon>
        <taxon>Chlorophyta</taxon>
        <taxon>core chlorophytes</taxon>
        <taxon>Trebouxiophyceae</taxon>
        <taxon>Trebouxiophyceae incertae sedis</taxon>
        <taxon>Coccomyxaceae</taxon>
        <taxon>Coccomyxa</taxon>
    </lineage>
</organism>
<dbReference type="InterPro" id="IPR012677">
    <property type="entry name" value="Nucleotide-bd_a/b_plait_sf"/>
</dbReference>
<dbReference type="InterPro" id="IPR035979">
    <property type="entry name" value="RBD_domain_sf"/>
</dbReference>
<evidence type="ECO:0000313" key="5">
    <source>
        <dbReference type="EMBL" id="KAK9904253.1"/>
    </source>
</evidence>
<dbReference type="Pfam" id="PF13865">
    <property type="entry name" value="FoP_duplication"/>
    <property type="match status" value="1"/>
</dbReference>
<dbReference type="InterPro" id="IPR000504">
    <property type="entry name" value="RRM_dom"/>
</dbReference>
<dbReference type="Proteomes" id="UP001491310">
    <property type="component" value="Unassembled WGS sequence"/>
</dbReference>
<feature type="region of interest" description="Disordered" evidence="3">
    <location>
        <begin position="1"/>
        <end position="104"/>
    </location>
</feature>
<feature type="compositionally biased region" description="Basic and acidic residues" evidence="3">
    <location>
        <begin position="293"/>
        <end position="304"/>
    </location>
</feature>
<dbReference type="SUPFAM" id="SSF54928">
    <property type="entry name" value="RNA-binding domain, RBD"/>
    <property type="match status" value="1"/>
</dbReference>
<evidence type="ECO:0000256" key="2">
    <source>
        <dbReference type="PROSITE-ProRule" id="PRU00176"/>
    </source>
</evidence>
<dbReference type="Pfam" id="PF00076">
    <property type="entry name" value="RRM_1"/>
    <property type="match status" value="1"/>
</dbReference>
<dbReference type="SMART" id="SM00360">
    <property type="entry name" value="RRM"/>
    <property type="match status" value="1"/>
</dbReference>
<dbReference type="InterPro" id="IPR025715">
    <property type="entry name" value="FoP_C"/>
</dbReference>
<feature type="region of interest" description="Disordered" evidence="3">
    <location>
        <begin position="251"/>
        <end position="304"/>
    </location>
</feature>
<comment type="caution">
    <text evidence="5">The sequence shown here is derived from an EMBL/GenBank/DDBJ whole genome shotgun (WGS) entry which is preliminary data.</text>
</comment>
<gene>
    <name evidence="5" type="ORF">WJX75_007757</name>
</gene>
<sequence length="304" mass="32358">MADVLSMSLDDIINKNKTKTGGNLRDREGDGGKRGRDERKNGRKTAKAGTRGEGRTLPIDSLRVVVKNSGVSKAGGSRIGRGQGARKAMPAREPKAPVDPEILDGNKKWKHDLYADLDQGPPRRNLQHRMRGPADGFRLMVTNLADGVTDDDIKELFESCGKLKYAGIHWDRSGRSTGEAEVVYENKADALKAKSQFDNVALDGQAMSIEFVQSQGGERVLASGIRVGAAEDGPGLRSNLAFTRSFQRAASGALGAPRGRRGGSRSGGGRGGRGGGRGGRGGGRGSRVVSQADLDKDLDAYMEE</sequence>
<feature type="compositionally biased region" description="Gly residues" evidence="3">
    <location>
        <begin position="264"/>
        <end position="285"/>
    </location>
</feature>
<name>A0ABR2YFE6_9CHLO</name>
<reference evidence="5 6" key="1">
    <citation type="journal article" date="2024" name="Nat. Commun.">
        <title>Phylogenomics reveals the evolutionary origins of lichenization in chlorophyte algae.</title>
        <authorList>
            <person name="Puginier C."/>
            <person name="Libourel C."/>
            <person name="Otte J."/>
            <person name="Skaloud P."/>
            <person name="Haon M."/>
            <person name="Grisel S."/>
            <person name="Petersen M."/>
            <person name="Berrin J.G."/>
            <person name="Delaux P.M."/>
            <person name="Dal Grande F."/>
            <person name="Keller J."/>
        </authorList>
    </citation>
    <scope>NUCLEOTIDE SEQUENCE [LARGE SCALE GENOMIC DNA]</scope>
    <source>
        <strain evidence="5 6">SAG 216-7</strain>
    </source>
</reference>